<evidence type="ECO:0000256" key="6">
    <source>
        <dbReference type="ARBA" id="ARBA00022438"/>
    </source>
</evidence>
<dbReference type="InterPro" id="IPR000073">
    <property type="entry name" value="AB_hydrolase_1"/>
</dbReference>
<dbReference type="PANTHER" id="PTHR43722:SF1">
    <property type="entry name" value="PROLINE IMINOPEPTIDASE"/>
    <property type="match status" value="1"/>
</dbReference>
<sequence>MHVEEHGNPAGRPALVLHGGPGSGSSPLLHSLLDPAHYRILCPDQRGAGRSTPAGEIASNTLEHLLADLRLLREPLRVDRWLVVGGSWGATLALVHAIDQPGAVAGLLLRNVFLARPEDITSFFDAAVRTNAEAWRGLQQQAEVAGRPLVDHLAEVFASGTWEAQCAAALCWSISEQQLAGARAAQPPDAATYQRLVQRYRVQSHYLRHGCWLTDPPLLERCARLPAAPTLLLHGTQDAICPPEGAAALHQVLGGRATLRWVPGAGHDPTHPAMAAAMKQALHEFAETGMFQRV</sequence>
<dbReference type="GO" id="GO:0005737">
    <property type="term" value="C:cytoplasm"/>
    <property type="evidence" value="ECO:0007669"/>
    <property type="project" value="UniProtKB-SubCell"/>
</dbReference>
<organism evidence="12 13">
    <name type="scientific">Ramlibacter henchirensis</name>
    <dbReference type="NCBI Taxonomy" id="204072"/>
    <lineage>
        <taxon>Bacteria</taxon>
        <taxon>Pseudomonadati</taxon>
        <taxon>Pseudomonadota</taxon>
        <taxon>Betaproteobacteria</taxon>
        <taxon>Burkholderiales</taxon>
        <taxon>Comamonadaceae</taxon>
        <taxon>Ramlibacter</taxon>
    </lineage>
</organism>
<protein>
    <recommendedName>
        <fullName evidence="5">Proline iminopeptidase</fullName>
        <ecNumber evidence="4">3.4.11.5</ecNumber>
    </recommendedName>
    <alternativeName>
        <fullName evidence="10">Prolyl aminopeptidase</fullName>
    </alternativeName>
</protein>
<evidence type="ECO:0000256" key="1">
    <source>
        <dbReference type="ARBA" id="ARBA00001585"/>
    </source>
</evidence>
<dbReference type="InterPro" id="IPR029058">
    <property type="entry name" value="AB_hydrolase_fold"/>
</dbReference>
<evidence type="ECO:0000256" key="2">
    <source>
        <dbReference type="ARBA" id="ARBA00004496"/>
    </source>
</evidence>
<dbReference type="InterPro" id="IPR002410">
    <property type="entry name" value="Peptidase_S33"/>
</dbReference>
<evidence type="ECO:0000313" key="12">
    <source>
        <dbReference type="EMBL" id="TFZ07437.1"/>
    </source>
</evidence>
<dbReference type="GO" id="GO:0004177">
    <property type="term" value="F:aminopeptidase activity"/>
    <property type="evidence" value="ECO:0007669"/>
    <property type="project" value="UniProtKB-KW"/>
</dbReference>
<keyword evidence="7" id="KW-0963">Cytoplasm</keyword>
<feature type="domain" description="AB hydrolase-1" evidence="11">
    <location>
        <begin position="15"/>
        <end position="268"/>
    </location>
</feature>
<evidence type="ECO:0000256" key="4">
    <source>
        <dbReference type="ARBA" id="ARBA00012568"/>
    </source>
</evidence>
<evidence type="ECO:0000256" key="10">
    <source>
        <dbReference type="ARBA" id="ARBA00029605"/>
    </source>
</evidence>
<dbReference type="Gene3D" id="3.40.50.1820">
    <property type="entry name" value="alpha/beta hydrolase"/>
    <property type="match status" value="1"/>
</dbReference>
<dbReference type="SUPFAM" id="SSF53474">
    <property type="entry name" value="alpha/beta-Hydrolases"/>
    <property type="match status" value="1"/>
</dbReference>
<evidence type="ECO:0000313" key="13">
    <source>
        <dbReference type="Proteomes" id="UP000298180"/>
    </source>
</evidence>
<dbReference type="AlphaFoldDB" id="A0A4Z0C6Y7"/>
<dbReference type="Pfam" id="PF00561">
    <property type="entry name" value="Abhydrolase_1"/>
    <property type="match status" value="1"/>
</dbReference>
<keyword evidence="6" id="KW-0031">Aminopeptidase</keyword>
<keyword evidence="9 12" id="KW-0378">Hydrolase</keyword>
<evidence type="ECO:0000259" key="11">
    <source>
        <dbReference type="Pfam" id="PF00561"/>
    </source>
</evidence>
<dbReference type="EC" id="3.4.11.5" evidence="4"/>
<evidence type="ECO:0000256" key="9">
    <source>
        <dbReference type="ARBA" id="ARBA00022801"/>
    </source>
</evidence>
<dbReference type="EMBL" id="SMLM01000001">
    <property type="protein sequence ID" value="TFZ07437.1"/>
    <property type="molecule type" value="Genomic_DNA"/>
</dbReference>
<name>A0A4Z0C6Y7_9BURK</name>
<evidence type="ECO:0000256" key="5">
    <source>
        <dbReference type="ARBA" id="ARBA00021843"/>
    </source>
</evidence>
<dbReference type="PANTHER" id="PTHR43722">
    <property type="entry name" value="PROLINE IMINOPEPTIDASE"/>
    <property type="match status" value="1"/>
</dbReference>
<keyword evidence="13" id="KW-1185">Reference proteome</keyword>
<dbReference type="Proteomes" id="UP000298180">
    <property type="component" value="Unassembled WGS sequence"/>
</dbReference>
<evidence type="ECO:0000256" key="3">
    <source>
        <dbReference type="ARBA" id="ARBA00010088"/>
    </source>
</evidence>
<accession>A0A4Z0C6Y7</accession>
<comment type="subcellular location">
    <subcellularLocation>
        <location evidence="2">Cytoplasm</location>
    </subcellularLocation>
</comment>
<proteinExistence type="inferred from homology"/>
<dbReference type="PRINTS" id="PR00793">
    <property type="entry name" value="PROAMNOPTASE"/>
</dbReference>
<dbReference type="InterPro" id="IPR005944">
    <property type="entry name" value="Pro_iminopeptidase"/>
</dbReference>
<evidence type="ECO:0000256" key="7">
    <source>
        <dbReference type="ARBA" id="ARBA00022490"/>
    </source>
</evidence>
<comment type="similarity">
    <text evidence="3">Belongs to the peptidase S33 family.</text>
</comment>
<reference evidence="12 13" key="1">
    <citation type="submission" date="2019-03" db="EMBL/GenBank/DDBJ databases">
        <title>Ramlibacter henchirensis DSM 14656, whole genome shotgun sequence.</title>
        <authorList>
            <person name="Zhang X."/>
            <person name="Feng G."/>
            <person name="Zhu H."/>
        </authorList>
    </citation>
    <scope>NUCLEOTIDE SEQUENCE [LARGE SCALE GENOMIC DNA]</scope>
    <source>
        <strain evidence="12 13">DSM 14656</strain>
    </source>
</reference>
<comment type="catalytic activity">
    <reaction evidence="1">
        <text>Release of N-terminal proline from a peptide.</text>
        <dbReference type="EC" id="3.4.11.5"/>
    </reaction>
</comment>
<keyword evidence="8" id="KW-0645">Protease</keyword>
<dbReference type="OrthoDB" id="9796770at2"/>
<comment type="caution">
    <text evidence="12">The sequence shown here is derived from an EMBL/GenBank/DDBJ whole genome shotgun (WGS) entry which is preliminary data.</text>
</comment>
<evidence type="ECO:0000256" key="8">
    <source>
        <dbReference type="ARBA" id="ARBA00022670"/>
    </source>
</evidence>
<dbReference type="PRINTS" id="PR00111">
    <property type="entry name" value="ABHYDROLASE"/>
</dbReference>
<gene>
    <name evidence="12" type="ORF">EZ313_01555</name>
</gene>
<dbReference type="GO" id="GO:0006508">
    <property type="term" value="P:proteolysis"/>
    <property type="evidence" value="ECO:0007669"/>
    <property type="project" value="UniProtKB-KW"/>
</dbReference>